<dbReference type="EMBL" id="JALBUS010000002">
    <property type="protein sequence ID" value="MDX8416580.1"/>
    <property type="molecule type" value="Genomic_DNA"/>
</dbReference>
<dbReference type="Pfam" id="PF10991">
    <property type="entry name" value="Enc34_ssDNA-bd"/>
    <property type="match status" value="1"/>
</dbReference>
<dbReference type="RefSeq" id="WP_320324916.1">
    <property type="nucleotide sequence ID" value="NZ_JALBUS010000002.1"/>
</dbReference>
<protein>
    <submittedName>
        <fullName evidence="1">DUF2815 family protein</fullName>
    </submittedName>
</protein>
<keyword evidence="2" id="KW-1185">Reference proteome</keyword>
<sequence>MPVKRVKTGLVRFTFVHLAEPYAYNDAPNPKYSVSILIDKSDHKTLETIKDNYNEAKQEGIEKFGQLFANKATPLKRKPGTINGILVDCDEDERYMDNTDYKGKYMMTAKAVTAPDVCILSKGVVMKLQPEQIKEEVYSGCYGKITFNFYPYSRTGTGIACGLSNVIKKKDGDFMGGRVSGLTDFADEVEEDDDDDLF</sequence>
<dbReference type="Proteomes" id="UP001285244">
    <property type="component" value="Unassembled WGS sequence"/>
</dbReference>
<evidence type="ECO:0000313" key="2">
    <source>
        <dbReference type="Proteomes" id="UP001285244"/>
    </source>
</evidence>
<accession>A0ABU4WJ49</accession>
<gene>
    <name evidence="1" type="ORF">MOZ64_01815</name>
</gene>
<dbReference type="Gene3D" id="2.40.50.140">
    <property type="entry name" value="Nucleic acid-binding proteins"/>
    <property type="match status" value="1"/>
</dbReference>
<evidence type="ECO:0000313" key="1">
    <source>
        <dbReference type="EMBL" id="MDX8416580.1"/>
    </source>
</evidence>
<dbReference type="SUPFAM" id="SSF50249">
    <property type="entry name" value="Nucleic acid-binding proteins"/>
    <property type="match status" value="1"/>
</dbReference>
<dbReference type="InterPro" id="IPR022595">
    <property type="entry name" value="Enc34_ssDNA-bd"/>
</dbReference>
<proteinExistence type="predicted"/>
<name>A0ABU4WJ49_9FIRM</name>
<reference evidence="1 2" key="1">
    <citation type="submission" date="2022-03" db="EMBL/GenBank/DDBJ databases">
        <title>Novel taxa within the pig intestine.</title>
        <authorList>
            <person name="Wylensek D."/>
            <person name="Bishof K."/>
            <person name="Afrizal A."/>
            <person name="Clavel T."/>
        </authorList>
    </citation>
    <scope>NUCLEOTIDE SEQUENCE [LARGE SCALE GENOMIC DNA]</scope>
    <source>
        <strain evidence="1 2">Cla-KB-P134</strain>
    </source>
</reference>
<comment type="caution">
    <text evidence="1">The sequence shown here is derived from an EMBL/GenBank/DDBJ whole genome shotgun (WGS) entry which is preliminary data.</text>
</comment>
<dbReference type="InterPro" id="IPR012340">
    <property type="entry name" value="NA-bd_OB-fold"/>
</dbReference>
<organism evidence="1 2">
    <name type="scientific">Absicoccus intestinalis</name>
    <dbReference type="NCBI Taxonomy" id="2926319"/>
    <lineage>
        <taxon>Bacteria</taxon>
        <taxon>Bacillati</taxon>
        <taxon>Bacillota</taxon>
        <taxon>Erysipelotrichia</taxon>
        <taxon>Erysipelotrichales</taxon>
        <taxon>Erysipelotrichaceae</taxon>
        <taxon>Absicoccus</taxon>
    </lineage>
</organism>